<sequence length="419" mass="47491">MADRFSILVNNVADALSKEECRTLLYLCSDLLSGECVEDFPLALLTLATNTHTGQSQPDANILMELLFQLKRFDILKRVLGTSKQEVEQRLRDGGFLSKYRVLMMELGENLDAEELNSFIFLIRSTVPKGILDRAKSFLDVVVELEKLDEVSCENLGLVEECLTNIRRVDLAKRCYLKLVLYVCQGTGDDYNINCELRGLCVIIDCIGCDGVLLKHTFEQLGFQVFLHTMLTVEEMHSVLRTVSQQRDLQWAAAFICCLLSRSSDTHLLATDPCGPGLLLTGLLQLFSPVQCPLLRGKPKLFFTQSYIVAGNQSGQGHNDQYLETDAMPIGGVPRRTAEWEDVLWSMCKTGAWLLERQDHQSFYLQALSTALLQARSRRLHILDALTKMNRDVYEHNQKNPDKTYNITLSHTLRKSLYL</sequence>
<dbReference type="PROSITE" id="PS50168">
    <property type="entry name" value="DED"/>
    <property type="match status" value="2"/>
</dbReference>
<evidence type="ECO:0000256" key="2">
    <source>
        <dbReference type="ARBA" id="ARBA00022703"/>
    </source>
</evidence>
<name>A0A4W4ENQ4_ELEEL</name>
<dbReference type="Gene3D" id="1.10.533.10">
    <property type="entry name" value="Death Domain, Fas"/>
    <property type="match status" value="2"/>
</dbReference>
<evidence type="ECO:0000259" key="5">
    <source>
        <dbReference type="PROSITE" id="PS50208"/>
    </source>
</evidence>
<feature type="domain" description="Caspase family p20" evidence="5">
    <location>
        <begin position="209"/>
        <end position="306"/>
    </location>
</feature>
<dbReference type="Pfam" id="PF00656">
    <property type="entry name" value="Peptidase_C14"/>
    <property type="match status" value="1"/>
</dbReference>
<evidence type="ECO:0000259" key="4">
    <source>
        <dbReference type="PROSITE" id="PS50168"/>
    </source>
</evidence>
<dbReference type="GO" id="GO:0005737">
    <property type="term" value="C:cytoplasm"/>
    <property type="evidence" value="ECO:0007669"/>
    <property type="project" value="UniProtKB-ARBA"/>
</dbReference>
<dbReference type="GO" id="GO:0004197">
    <property type="term" value="F:cysteine-type endopeptidase activity"/>
    <property type="evidence" value="ECO:0007669"/>
    <property type="project" value="InterPro"/>
</dbReference>
<dbReference type="OMA" id="LNTEECK"/>
<dbReference type="PROSITE" id="PS50208">
    <property type="entry name" value="CASPASE_P20"/>
    <property type="match status" value="1"/>
</dbReference>
<organism evidence="6 7">
    <name type="scientific">Electrophorus electricus</name>
    <name type="common">Electric eel</name>
    <name type="synonym">Gymnotus electricus</name>
    <dbReference type="NCBI Taxonomy" id="8005"/>
    <lineage>
        <taxon>Eukaryota</taxon>
        <taxon>Metazoa</taxon>
        <taxon>Chordata</taxon>
        <taxon>Craniata</taxon>
        <taxon>Vertebrata</taxon>
        <taxon>Euteleostomi</taxon>
        <taxon>Actinopterygii</taxon>
        <taxon>Neopterygii</taxon>
        <taxon>Teleostei</taxon>
        <taxon>Ostariophysi</taxon>
        <taxon>Gymnotiformes</taxon>
        <taxon>Gymnotoidei</taxon>
        <taxon>Gymnotidae</taxon>
        <taxon>Electrophorus</taxon>
    </lineage>
</organism>
<reference evidence="6" key="5">
    <citation type="submission" date="2025-09" db="UniProtKB">
        <authorList>
            <consortium name="Ensembl"/>
        </authorList>
    </citation>
    <scope>IDENTIFICATION</scope>
</reference>
<dbReference type="PANTHER" id="PTHR48169">
    <property type="entry name" value="DED DOMAIN-CONTAINING PROTEIN"/>
    <property type="match status" value="1"/>
</dbReference>
<keyword evidence="7" id="KW-1185">Reference proteome</keyword>
<keyword evidence="3" id="KW-0677">Repeat</keyword>
<feature type="domain" description="DED" evidence="4">
    <location>
        <begin position="4"/>
        <end position="81"/>
    </location>
</feature>
<dbReference type="FunFam" id="1.10.533.10:FF:000016">
    <property type="entry name" value="CASP8 and FADD-like apoptosis regulator"/>
    <property type="match status" value="1"/>
</dbReference>
<keyword evidence="2" id="KW-0053">Apoptosis</keyword>
<dbReference type="Ensembl" id="ENSEEET00000013688.2">
    <property type="protein sequence ID" value="ENSEEEP00000013522.1"/>
    <property type="gene ID" value="ENSEEEG00000006760.2"/>
</dbReference>
<evidence type="ECO:0000313" key="6">
    <source>
        <dbReference type="Ensembl" id="ENSEEEP00000013522.1"/>
    </source>
</evidence>
<proteinExistence type="inferred from homology"/>
<dbReference type="Gene3D" id="3.40.50.1460">
    <property type="match status" value="1"/>
</dbReference>
<dbReference type="InterPro" id="IPR001309">
    <property type="entry name" value="Pept_C14_p20"/>
</dbReference>
<reference evidence="7" key="1">
    <citation type="journal article" date="2014" name="Science">
        <title>Nonhuman genetics. Genomic basis for the convergent evolution of electric organs.</title>
        <authorList>
            <person name="Gallant J.R."/>
            <person name="Traeger L.L."/>
            <person name="Volkening J.D."/>
            <person name="Moffett H."/>
            <person name="Chen P.H."/>
            <person name="Novina C.D."/>
            <person name="Phillips G.N.Jr."/>
            <person name="Anand R."/>
            <person name="Wells G.B."/>
            <person name="Pinch M."/>
            <person name="Guth R."/>
            <person name="Unguez G.A."/>
            <person name="Albert J.S."/>
            <person name="Zakon H.H."/>
            <person name="Samanta M.P."/>
            <person name="Sussman M.R."/>
        </authorList>
    </citation>
    <scope>NUCLEOTIDE SEQUENCE [LARGE SCALE GENOMIC DNA]</scope>
</reference>
<dbReference type="Proteomes" id="UP000314983">
    <property type="component" value="Chromosome 21"/>
</dbReference>
<protein>
    <submittedName>
        <fullName evidence="6">Uncharacterized protein</fullName>
    </submittedName>
</protein>
<dbReference type="SUPFAM" id="SSF47986">
    <property type="entry name" value="DEATH domain"/>
    <property type="match status" value="1"/>
</dbReference>
<gene>
    <name evidence="6" type="primary">cflara</name>
</gene>
<dbReference type="SMART" id="SM00115">
    <property type="entry name" value="CASc"/>
    <property type="match status" value="1"/>
</dbReference>
<comment type="similarity">
    <text evidence="1">Belongs to the peptidase C14A family.</text>
</comment>
<accession>A0A4W4ENQ4</accession>
<dbReference type="SMART" id="SM00031">
    <property type="entry name" value="DED"/>
    <property type="match status" value="2"/>
</dbReference>
<reference evidence="7" key="2">
    <citation type="journal article" date="2017" name="Sci. Adv.">
        <title>A tail of two voltages: Proteomic comparison of the three electric organs of the electric eel.</title>
        <authorList>
            <person name="Traeger L.L."/>
            <person name="Sabat G."/>
            <person name="Barrett-Wilt G.A."/>
            <person name="Wells G.B."/>
            <person name="Sussman M.R."/>
        </authorList>
    </citation>
    <scope>NUCLEOTIDE SEQUENCE [LARGE SCALE GENOMIC DNA]</scope>
</reference>
<dbReference type="SUPFAM" id="SSF52129">
    <property type="entry name" value="Caspase-like"/>
    <property type="match status" value="1"/>
</dbReference>
<dbReference type="GO" id="GO:0006508">
    <property type="term" value="P:proteolysis"/>
    <property type="evidence" value="ECO:0007669"/>
    <property type="project" value="InterPro"/>
</dbReference>
<dbReference type="AlphaFoldDB" id="A0A4W4ENQ4"/>
<dbReference type="GO" id="GO:0042981">
    <property type="term" value="P:regulation of apoptotic process"/>
    <property type="evidence" value="ECO:0007669"/>
    <property type="project" value="InterPro"/>
</dbReference>
<dbReference type="InterPro" id="IPR029030">
    <property type="entry name" value="Caspase-like_dom_sf"/>
</dbReference>
<feature type="domain" description="DED" evidence="4">
    <location>
        <begin position="99"/>
        <end position="177"/>
    </location>
</feature>
<reference evidence="6" key="3">
    <citation type="submission" date="2020-05" db="EMBL/GenBank/DDBJ databases">
        <title>Electrophorus electricus (electric eel) genome, fEleEle1, primary haplotype.</title>
        <authorList>
            <person name="Myers G."/>
            <person name="Meyer A."/>
            <person name="Fedrigo O."/>
            <person name="Formenti G."/>
            <person name="Rhie A."/>
            <person name="Tracey A."/>
            <person name="Sims Y."/>
            <person name="Jarvis E.D."/>
        </authorList>
    </citation>
    <scope>NUCLEOTIDE SEQUENCE [LARGE SCALE GENOMIC DNA]</scope>
</reference>
<evidence type="ECO:0000313" key="7">
    <source>
        <dbReference type="Proteomes" id="UP000314983"/>
    </source>
</evidence>
<dbReference type="STRING" id="8005.ENSEEEP00000013522"/>
<dbReference type="InterPro" id="IPR011029">
    <property type="entry name" value="DEATH-like_dom_sf"/>
</dbReference>
<dbReference type="PANTHER" id="PTHR48169:SF3">
    <property type="entry name" value="CASP8 AND FADD LIKE APOPTOSIS REGULATOR"/>
    <property type="match status" value="1"/>
</dbReference>
<evidence type="ECO:0000256" key="1">
    <source>
        <dbReference type="ARBA" id="ARBA00010134"/>
    </source>
</evidence>
<dbReference type="InterPro" id="IPR015917">
    <property type="entry name" value="Pept_C14A"/>
</dbReference>
<dbReference type="InterPro" id="IPR011600">
    <property type="entry name" value="Pept_C14_caspase"/>
</dbReference>
<dbReference type="PRINTS" id="PR00376">
    <property type="entry name" value="IL1BCENZYME"/>
</dbReference>
<dbReference type="InterPro" id="IPR001875">
    <property type="entry name" value="DED_dom"/>
</dbReference>
<dbReference type="GeneTree" id="ENSGT00530000064199"/>
<dbReference type="Pfam" id="PF01335">
    <property type="entry name" value="DED"/>
    <property type="match status" value="1"/>
</dbReference>
<dbReference type="GO" id="GO:0006915">
    <property type="term" value="P:apoptotic process"/>
    <property type="evidence" value="ECO:0007669"/>
    <property type="project" value="UniProtKB-KW"/>
</dbReference>
<evidence type="ECO:0000256" key="3">
    <source>
        <dbReference type="ARBA" id="ARBA00022737"/>
    </source>
</evidence>
<reference evidence="6" key="4">
    <citation type="submission" date="2025-08" db="UniProtKB">
        <authorList>
            <consortium name="Ensembl"/>
        </authorList>
    </citation>
    <scope>IDENTIFICATION</scope>
</reference>